<sequence>MRENNETGSDLEEKPPCIDGRLARLDPTGSIEKGIRGYQCKFEAIPLINNTICRQFMVLVISTEVDKPNQIQQRLNS</sequence>
<evidence type="ECO:0000313" key="2">
    <source>
        <dbReference type="WBParaSite" id="Pan_g9687.t1"/>
    </source>
</evidence>
<accession>A0A7E5A1W8</accession>
<proteinExistence type="predicted"/>
<keyword evidence="1" id="KW-1185">Reference proteome</keyword>
<reference evidence="2" key="2">
    <citation type="submission" date="2020-10" db="UniProtKB">
        <authorList>
            <consortium name="WormBaseParasite"/>
        </authorList>
    </citation>
    <scope>IDENTIFICATION</scope>
</reference>
<dbReference type="AlphaFoldDB" id="A0A7E5A1W8"/>
<reference evidence="1" key="1">
    <citation type="journal article" date="2013" name="Genetics">
        <title>The draft genome and transcriptome of Panagrellus redivivus are shaped by the harsh demands of a free-living lifestyle.</title>
        <authorList>
            <person name="Srinivasan J."/>
            <person name="Dillman A.R."/>
            <person name="Macchietto M.G."/>
            <person name="Heikkinen L."/>
            <person name="Lakso M."/>
            <person name="Fracchia K.M."/>
            <person name="Antoshechkin I."/>
            <person name="Mortazavi A."/>
            <person name="Wong G."/>
            <person name="Sternberg P.W."/>
        </authorList>
    </citation>
    <scope>NUCLEOTIDE SEQUENCE [LARGE SCALE GENOMIC DNA]</scope>
    <source>
        <strain evidence="1">MT8872</strain>
    </source>
</reference>
<name>A0A7E5A1W8_PANRE</name>
<protein>
    <submittedName>
        <fullName evidence="2">Uncharacterized protein</fullName>
    </submittedName>
</protein>
<evidence type="ECO:0000313" key="1">
    <source>
        <dbReference type="Proteomes" id="UP000492821"/>
    </source>
</evidence>
<organism evidence="1 2">
    <name type="scientific">Panagrellus redivivus</name>
    <name type="common">Microworm</name>
    <dbReference type="NCBI Taxonomy" id="6233"/>
    <lineage>
        <taxon>Eukaryota</taxon>
        <taxon>Metazoa</taxon>
        <taxon>Ecdysozoa</taxon>
        <taxon>Nematoda</taxon>
        <taxon>Chromadorea</taxon>
        <taxon>Rhabditida</taxon>
        <taxon>Tylenchina</taxon>
        <taxon>Panagrolaimomorpha</taxon>
        <taxon>Panagrolaimoidea</taxon>
        <taxon>Panagrolaimidae</taxon>
        <taxon>Panagrellus</taxon>
    </lineage>
</organism>
<dbReference type="Proteomes" id="UP000492821">
    <property type="component" value="Unassembled WGS sequence"/>
</dbReference>
<dbReference type="WBParaSite" id="Pan_g9687.t1">
    <property type="protein sequence ID" value="Pan_g9687.t1"/>
    <property type="gene ID" value="Pan_g9687"/>
</dbReference>